<evidence type="ECO:0000313" key="4">
    <source>
        <dbReference type="Proteomes" id="UP000234530"/>
    </source>
</evidence>
<sequence>MANNVGPDAGGNRSSRPVTSERHVNGRRPGTMKRSFEITTSQGPVSGIFGRAAESAGKQPTLLVAIHGGTYSSRYFDIPGHSLIDRAMAAGFDIIAPDRPGYGGSEPLADGPEMLDRNAARLADLMGEITGALELQPEGIALIGHSMGGVIAASIAARRPDWPLRGIMVTGFAQTLPAHLAEDFAKLPPGYFVEMPTALKDQVMFGPPDTLPETMPAASHPANTLMPRAEAIDIAGDWGHRAPGLLGRVTVPVYYKLAQHEQLWHIADQATVAAMLTRAPKIETGIFAGAGHCIDFHKRSADFHDEMLRFAAAL</sequence>
<dbReference type="PRINTS" id="PR00111">
    <property type="entry name" value="ABHYDROLASE"/>
</dbReference>
<dbReference type="InterPro" id="IPR000073">
    <property type="entry name" value="AB_hydrolase_1"/>
</dbReference>
<dbReference type="PANTHER" id="PTHR43194">
    <property type="entry name" value="HYDROLASE ALPHA/BETA FOLD FAMILY"/>
    <property type="match status" value="1"/>
</dbReference>
<organism evidence="3 4">
    <name type="scientific">Paracoccus zhejiangensis</name>
    <dbReference type="NCBI Taxonomy" id="1077935"/>
    <lineage>
        <taxon>Bacteria</taxon>
        <taxon>Pseudomonadati</taxon>
        <taxon>Pseudomonadota</taxon>
        <taxon>Alphaproteobacteria</taxon>
        <taxon>Rhodobacterales</taxon>
        <taxon>Paracoccaceae</taxon>
        <taxon>Paracoccus</taxon>
    </lineage>
</organism>
<evidence type="ECO:0000313" key="3">
    <source>
        <dbReference type="EMBL" id="AUH65260.1"/>
    </source>
</evidence>
<feature type="region of interest" description="Disordered" evidence="1">
    <location>
        <begin position="1"/>
        <end position="32"/>
    </location>
</feature>
<evidence type="ECO:0000256" key="1">
    <source>
        <dbReference type="SAM" id="MobiDB-lite"/>
    </source>
</evidence>
<dbReference type="Gene3D" id="3.40.50.1820">
    <property type="entry name" value="alpha/beta hydrolase"/>
    <property type="match status" value="1"/>
</dbReference>
<accession>A0A2H5F137</accession>
<dbReference type="GO" id="GO:0016787">
    <property type="term" value="F:hydrolase activity"/>
    <property type="evidence" value="ECO:0007669"/>
    <property type="project" value="UniProtKB-KW"/>
</dbReference>
<dbReference type="Pfam" id="PF12697">
    <property type="entry name" value="Abhydrolase_6"/>
    <property type="match status" value="1"/>
</dbReference>
<name>A0A2H5F137_9RHOB</name>
<keyword evidence="3" id="KW-0378">Hydrolase</keyword>
<dbReference type="KEGG" id="pzh:CX676_14720"/>
<protein>
    <submittedName>
        <fullName evidence="3">Alpha/beta hydrolase</fullName>
    </submittedName>
</protein>
<proteinExistence type="predicted"/>
<dbReference type="EMBL" id="CP025430">
    <property type="protein sequence ID" value="AUH65260.1"/>
    <property type="molecule type" value="Genomic_DNA"/>
</dbReference>
<reference evidence="3 4" key="1">
    <citation type="journal article" date="2013" name="Antonie Van Leeuwenhoek">
        <title>Paracoccus zhejiangensis sp. nov., isolated from activated sludge in wastewater-treatment system.</title>
        <authorList>
            <person name="Wu Z.G."/>
            <person name="Zhang D.F."/>
            <person name="Liu Y.L."/>
            <person name="Wang F."/>
            <person name="Jiang X."/>
            <person name="Li C."/>
            <person name="Li S.P."/>
            <person name="Hong Q."/>
            <person name="Li W.J."/>
        </authorList>
    </citation>
    <scope>NUCLEOTIDE SEQUENCE [LARGE SCALE GENOMIC DNA]</scope>
    <source>
        <strain evidence="3 4">J6</strain>
    </source>
</reference>
<keyword evidence="4" id="KW-1185">Reference proteome</keyword>
<evidence type="ECO:0000259" key="2">
    <source>
        <dbReference type="Pfam" id="PF12697"/>
    </source>
</evidence>
<dbReference type="Proteomes" id="UP000234530">
    <property type="component" value="Chromosome"/>
</dbReference>
<dbReference type="AlphaFoldDB" id="A0A2H5F137"/>
<feature type="domain" description="AB hydrolase-1" evidence="2">
    <location>
        <begin position="63"/>
        <end position="295"/>
    </location>
</feature>
<dbReference type="InterPro" id="IPR050228">
    <property type="entry name" value="Carboxylesterase_BioH"/>
</dbReference>
<dbReference type="PANTHER" id="PTHR43194:SF2">
    <property type="entry name" value="PEROXISOMAL MEMBRANE PROTEIN LPX1"/>
    <property type="match status" value="1"/>
</dbReference>
<dbReference type="InterPro" id="IPR029058">
    <property type="entry name" value="AB_hydrolase_fold"/>
</dbReference>
<dbReference type="SUPFAM" id="SSF53474">
    <property type="entry name" value="alpha/beta-Hydrolases"/>
    <property type="match status" value="1"/>
</dbReference>
<gene>
    <name evidence="3" type="ORF">CX676_14720</name>
</gene>